<proteinExistence type="predicted"/>
<organism evidence="2 3">
    <name type="scientific">Mycena metata</name>
    <dbReference type="NCBI Taxonomy" id="1033252"/>
    <lineage>
        <taxon>Eukaryota</taxon>
        <taxon>Fungi</taxon>
        <taxon>Dikarya</taxon>
        <taxon>Basidiomycota</taxon>
        <taxon>Agaricomycotina</taxon>
        <taxon>Agaricomycetes</taxon>
        <taxon>Agaricomycetidae</taxon>
        <taxon>Agaricales</taxon>
        <taxon>Marasmiineae</taxon>
        <taxon>Mycenaceae</taxon>
        <taxon>Mycena</taxon>
    </lineage>
</organism>
<comment type="caution">
    <text evidence="2">The sequence shown here is derived from an EMBL/GenBank/DDBJ whole genome shotgun (WGS) entry which is preliminary data.</text>
</comment>
<protein>
    <submittedName>
        <fullName evidence="2">Uncharacterized protein</fullName>
    </submittedName>
</protein>
<gene>
    <name evidence="2" type="ORF">B0H16DRAFT_1469507</name>
</gene>
<accession>A0AAD7HYF5</accession>
<evidence type="ECO:0000256" key="1">
    <source>
        <dbReference type="SAM" id="MobiDB-lite"/>
    </source>
</evidence>
<evidence type="ECO:0000313" key="2">
    <source>
        <dbReference type="EMBL" id="KAJ7730534.1"/>
    </source>
</evidence>
<feature type="region of interest" description="Disordered" evidence="1">
    <location>
        <begin position="91"/>
        <end position="170"/>
    </location>
</feature>
<feature type="region of interest" description="Disordered" evidence="1">
    <location>
        <begin position="502"/>
        <end position="631"/>
    </location>
</feature>
<sequence length="631" mass="67643">MGSKARIGLGERVLRRIDVETRPKTKKCEGNPLKRGYFGSGFGSGSNIGSRPRTPNLNAAFGSANGRTLNLNAAFSSVRFRFGPISEPNLASTRRAASPTPGSGKKSHLALRPSPEEGEENEDLTEMTDLTNDGDRPLLIQDNRSQHASPPKANGANDEGEEEGPARVIRPLPFTRPTEALFLARLPLCHFQSPHRKNPAYELPLAGPDDMPVKVSFQPTDGNLDCPVIDGRLAVANVPPAFIDTLNANPDDFGLIVPFLGGSALIAAYGNNNLVAAISNVILDAGLVGPNDLEVIPIDAAKPGSRNNLYAPPFVLTLRASDAVLGRLATAATFIANADLAFHVIRYNAGLRTWTIALYTVSSMGGHKSNGGYLRWCILDNADVRRAFQRATGTADRHPIQTRLLDWAHTVYMTWNEHSKHWCVYAEPCTPDFNGWESVHTTMPYPFTTPTHYAQGDQAPFCLNCKNDDHLHYGCPTRLDDPESYWGPKVQLAAVTEGILAKKPKTGGGGGPQNHGGGQRGGARNGRGGAGPSRPRSSRLSTRGHDDSATGQRVPNEGHRRIGGDNMEGNPEIPRDAALPTPPGVAAPRDVNEGGPTTAAATGLQPGVNNVRDPTRTTREPNMLRASVAVT</sequence>
<keyword evidence="3" id="KW-1185">Reference proteome</keyword>
<feature type="compositionally biased region" description="Acidic residues" evidence="1">
    <location>
        <begin position="116"/>
        <end position="126"/>
    </location>
</feature>
<evidence type="ECO:0000313" key="3">
    <source>
        <dbReference type="Proteomes" id="UP001215598"/>
    </source>
</evidence>
<dbReference type="AlphaFoldDB" id="A0AAD7HYF5"/>
<dbReference type="Proteomes" id="UP001215598">
    <property type="component" value="Unassembled WGS sequence"/>
</dbReference>
<dbReference type="EMBL" id="JARKIB010000158">
    <property type="protein sequence ID" value="KAJ7730534.1"/>
    <property type="molecule type" value="Genomic_DNA"/>
</dbReference>
<name>A0AAD7HYF5_9AGAR</name>
<reference evidence="2" key="1">
    <citation type="submission" date="2023-03" db="EMBL/GenBank/DDBJ databases">
        <title>Massive genome expansion in bonnet fungi (Mycena s.s.) driven by repeated elements and novel gene families across ecological guilds.</title>
        <authorList>
            <consortium name="Lawrence Berkeley National Laboratory"/>
            <person name="Harder C.B."/>
            <person name="Miyauchi S."/>
            <person name="Viragh M."/>
            <person name="Kuo A."/>
            <person name="Thoen E."/>
            <person name="Andreopoulos B."/>
            <person name="Lu D."/>
            <person name="Skrede I."/>
            <person name="Drula E."/>
            <person name="Henrissat B."/>
            <person name="Morin E."/>
            <person name="Kohler A."/>
            <person name="Barry K."/>
            <person name="LaButti K."/>
            <person name="Morin E."/>
            <person name="Salamov A."/>
            <person name="Lipzen A."/>
            <person name="Mereny Z."/>
            <person name="Hegedus B."/>
            <person name="Baldrian P."/>
            <person name="Stursova M."/>
            <person name="Weitz H."/>
            <person name="Taylor A."/>
            <person name="Grigoriev I.V."/>
            <person name="Nagy L.G."/>
            <person name="Martin F."/>
            <person name="Kauserud H."/>
        </authorList>
    </citation>
    <scope>NUCLEOTIDE SEQUENCE</scope>
    <source>
        <strain evidence="2">CBHHK182m</strain>
    </source>
</reference>
<feature type="compositionally biased region" description="Gly residues" evidence="1">
    <location>
        <begin position="506"/>
        <end position="531"/>
    </location>
</feature>